<dbReference type="InterPro" id="IPR001314">
    <property type="entry name" value="Peptidase_S1A"/>
</dbReference>
<dbReference type="OrthoDB" id="6676947at2759"/>
<organism evidence="8 9">
    <name type="scientific">Ignelater luminosus</name>
    <name type="common">Cucubano</name>
    <name type="synonym">Pyrophorus luminosus</name>
    <dbReference type="NCBI Taxonomy" id="2038154"/>
    <lineage>
        <taxon>Eukaryota</taxon>
        <taxon>Metazoa</taxon>
        <taxon>Ecdysozoa</taxon>
        <taxon>Arthropoda</taxon>
        <taxon>Hexapoda</taxon>
        <taxon>Insecta</taxon>
        <taxon>Pterygota</taxon>
        <taxon>Neoptera</taxon>
        <taxon>Endopterygota</taxon>
        <taxon>Coleoptera</taxon>
        <taxon>Polyphaga</taxon>
        <taxon>Elateriformia</taxon>
        <taxon>Elateroidea</taxon>
        <taxon>Elateridae</taxon>
        <taxon>Agrypninae</taxon>
        <taxon>Pyrophorini</taxon>
        <taxon>Ignelater</taxon>
    </lineage>
</organism>
<dbReference type="Proteomes" id="UP000801492">
    <property type="component" value="Unassembled WGS sequence"/>
</dbReference>
<dbReference type="GO" id="GO:0004252">
    <property type="term" value="F:serine-type endopeptidase activity"/>
    <property type="evidence" value="ECO:0007669"/>
    <property type="project" value="InterPro"/>
</dbReference>
<keyword evidence="6" id="KW-0812">Transmembrane</keyword>
<keyword evidence="2" id="KW-0378">Hydrolase</keyword>
<dbReference type="PROSITE" id="PS50240">
    <property type="entry name" value="TRYPSIN_DOM"/>
    <property type="match status" value="1"/>
</dbReference>
<evidence type="ECO:0000256" key="6">
    <source>
        <dbReference type="SAM" id="Phobius"/>
    </source>
</evidence>
<keyword evidence="4" id="KW-1015">Disulfide bond</keyword>
<evidence type="ECO:0000259" key="7">
    <source>
        <dbReference type="PROSITE" id="PS50240"/>
    </source>
</evidence>
<name>A0A8K0G8Q8_IGNLU</name>
<dbReference type="CDD" id="cd00190">
    <property type="entry name" value="Tryp_SPc"/>
    <property type="match status" value="1"/>
</dbReference>
<dbReference type="Pfam" id="PF00089">
    <property type="entry name" value="Trypsin"/>
    <property type="match status" value="1"/>
</dbReference>
<keyword evidence="3" id="KW-0720">Serine protease</keyword>
<dbReference type="InterPro" id="IPR001254">
    <property type="entry name" value="Trypsin_dom"/>
</dbReference>
<dbReference type="InterPro" id="IPR018114">
    <property type="entry name" value="TRYPSIN_HIS"/>
</dbReference>
<evidence type="ECO:0000256" key="4">
    <source>
        <dbReference type="ARBA" id="ARBA00023157"/>
    </source>
</evidence>
<keyword evidence="6" id="KW-1133">Transmembrane helix</keyword>
<dbReference type="InterPro" id="IPR009003">
    <property type="entry name" value="Peptidase_S1_PA"/>
</dbReference>
<keyword evidence="6" id="KW-0472">Membrane</keyword>
<keyword evidence="1" id="KW-0645">Protease</keyword>
<protein>
    <recommendedName>
        <fullName evidence="7">Peptidase S1 domain-containing protein</fullName>
    </recommendedName>
</protein>
<dbReference type="PANTHER" id="PTHR24276">
    <property type="entry name" value="POLYSERASE-RELATED"/>
    <property type="match status" value="1"/>
</dbReference>
<evidence type="ECO:0000256" key="1">
    <source>
        <dbReference type="ARBA" id="ARBA00022670"/>
    </source>
</evidence>
<evidence type="ECO:0000256" key="3">
    <source>
        <dbReference type="ARBA" id="ARBA00022825"/>
    </source>
</evidence>
<comment type="similarity">
    <text evidence="5">Belongs to the peptidase S1 family. CLIP subfamily.</text>
</comment>
<dbReference type="PROSITE" id="PS00134">
    <property type="entry name" value="TRYPSIN_HIS"/>
    <property type="match status" value="1"/>
</dbReference>
<evidence type="ECO:0000256" key="2">
    <source>
        <dbReference type="ARBA" id="ARBA00022801"/>
    </source>
</evidence>
<comment type="caution">
    <text evidence="8">The sequence shown here is derived from an EMBL/GenBank/DDBJ whole genome shotgun (WGS) entry which is preliminary data.</text>
</comment>
<evidence type="ECO:0000313" key="9">
    <source>
        <dbReference type="Proteomes" id="UP000801492"/>
    </source>
</evidence>
<gene>
    <name evidence="8" type="ORF">ILUMI_16252</name>
</gene>
<accession>A0A8K0G8Q8</accession>
<proteinExistence type="inferred from homology"/>
<dbReference type="AlphaFoldDB" id="A0A8K0G8Q8"/>
<dbReference type="InterPro" id="IPR043504">
    <property type="entry name" value="Peptidase_S1_PA_chymotrypsin"/>
</dbReference>
<evidence type="ECO:0000313" key="8">
    <source>
        <dbReference type="EMBL" id="KAF2889921.1"/>
    </source>
</evidence>
<sequence>MLVSTKLFIVTSVLVMINLVLIVVVIIVSPRSCSAKQVKGPDVRIIGGVPVDIRNHQFAAAIVIKKHGGLDSNRLQCGGSILSLKWVVTAAHCLILLEDQKFTKEVVYISAGHSAWNRGYKHEIMAWAYHEDYDKTIMNDDIGLIRVRQSLNKNNEKRISLASIKYKYEAGRQIRVIGWGVTSFNGKISDYLNAVDVYIFKQTYCIYLYGEYALETTGMPSKVTASMFCAGHKEGGRDACQFDSGGPIFDHGLLIGIVSWGVECAVKTQPGVYTRINLYKDWIMKTTKKLNAPLYITNPNDRRFNSRRKSAKTN</sequence>
<dbReference type="InterPro" id="IPR050430">
    <property type="entry name" value="Peptidase_S1"/>
</dbReference>
<reference evidence="8" key="1">
    <citation type="submission" date="2019-08" db="EMBL/GenBank/DDBJ databases">
        <title>The genome of the North American firefly Photinus pyralis.</title>
        <authorList>
            <consortium name="Photinus pyralis genome working group"/>
            <person name="Fallon T.R."/>
            <person name="Sander Lower S.E."/>
            <person name="Weng J.-K."/>
        </authorList>
    </citation>
    <scope>NUCLEOTIDE SEQUENCE</scope>
    <source>
        <strain evidence="8">TRF0915ILg1</strain>
        <tissue evidence="8">Whole body</tissue>
    </source>
</reference>
<feature type="transmembrane region" description="Helical" evidence="6">
    <location>
        <begin position="7"/>
        <end position="28"/>
    </location>
</feature>
<dbReference type="GO" id="GO:0006508">
    <property type="term" value="P:proteolysis"/>
    <property type="evidence" value="ECO:0007669"/>
    <property type="project" value="UniProtKB-KW"/>
</dbReference>
<dbReference type="SUPFAM" id="SSF50494">
    <property type="entry name" value="Trypsin-like serine proteases"/>
    <property type="match status" value="1"/>
</dbReference>
<dbReference type="Gene3D" id="2.40.10.10">
    <property type="entry name" value="Trypsin-like serine proteases"/>
    <property type="match status" value="1"/>
</dbReference>
<feature type="domain" description="Peptidase S1" evidence="7">
    <location>
        <begin position="45"/>
        <end position="288"/>
    </location>
</feature>
<dbReference type="SMART" id="SM00020">
    <property type="entry name" value="Tryp_SPc"/>
    <property type="match status" value="1"/>
</dbReference>
<dbReference type="FunFam" id="2.40.10.10:FF:000002">
    <property type="entry name" value="Transmembrane protease serine"/>
    <property type="match status" value="1"/>
</dbReference>
<keyword evidence="9" id="KW-1185">Reference proteome</keyword>
<dbReference type="PRINTS" id="PR00722">
    <property type="entry name" value="CHYMOTRYPSIN"/>
</dbReference>
<dbReference type="PANTHER" id="PTHR24276:SF91">
    <property type="entry name" value="AT26814P-RELATED"/>
    <property type="match status" value="1"/>
</dbReference>
<dbReference type="EMBL" id="VTPC01060565">
    <property type="protein sequence ID" value="KAF2889921.1"/>
    <property type="molecule type" value="Genomic_DNA"/>
</dbReference>
<evidence type="ECO:0000256" key="5">
    <source>
        <dbReference type="ARBA" id="ARBA00024195"/>
    </source>
</evidence>